<accession>L7LV70</accession>
<reference evidence="2" key="2">
    <citation type="journal article" date="2015" name="J. Proteomics">
        <title>Sexual differences in the sialomes of the zebra tick, Rhipicephalus pulchellus.</title>
        <authorList>
            <person name="Tan A.W."/>
            <person name="Francischetti I.M."/>
            <person name="Slovak M."/>
            <person name="Kini R.M."/>
            <person name="Ribeiro J.M."/>
        </authorList>
    </citation>
    <scope>NUCLEOTIDE SEQUENCE</scope>
    <source>
        <tissue evidence="2">Salivary gland</tissue>
    </source>
</reference>
<organism evidence="2">
    <name type="scientific">Rhipicephalus pulchellus</name>
    <name type="common">Yellow backed tick</name>
    <name type="synonym">Dermacentor pulchellus</name>
    <dbReference type="NCBI Taxonomy" id="72859"/>
    <lineage>
        <taxon>Eukaryota</taxon>
        <taxon>Metazoa</taxon>
        <taxon>Ecdysozoa</taxon>
        <taxon>Arthropoda</taxon>
        <taxon>Chelicerata</taxon>
        <taxon>Arachnida</taxon>
        <taxon>Acari</taxon>
        <taxon>Parasitiformes</taxon>
        <taxon>Ixodida</taxon>
        <taxon>Ixodoidea</taxon>
        <taxon>Ixodidae</taxon>
        <taxon>Rhipicephalinae</taxon>
        <taxon>Rhipicephalus</taxon>
        <taxon>Rhipicephalus</taxon>
    </lineage>
</organism>
<evidence type="ECO:0000313" key="2">
    <source>
        <dbReference type="EMBL" id="JAA55971.1"/>
    </source>
</evidence>
<proteinExistence type="evidence at transcript level"/>
<dbReference type="EMBL" id="GACK01009063">
    <property type="protein sequence ID" value="JAA55971.1"/>
    <property type="molecule type" value="mRNA"/>
</dbReference>
<evidence type="ECO:0000256" key="1">
    <source>
        <dbReference type="SAM" id="Phobius"/>
    </source>
</evidence>
<protein>
    <submittedName>
        <fullName evidence="2">Uncharacterized protein</fullName>
    </submittedName>
</protein>
<name>L7LV70_RHIPC</name>
<keyword evidence="1" id="KW-0812">Transmembrane</keyword>
<reference evidence="2" key="1">
    <citation type="submission" date="2012-11" db="EMBL/GenBank/DDBJ databases">
        <authorList>
            <person name="Lucero-Rivera Y.E."/>
            <person name="Tovar-Ramirez D."/>
        </authorList>
    </citation>
    <scope>NUCLEOTIDE SEQUENCE</scope>
    <source>
        <tissue evidence="2">Salivary gland</tissue>
    </source>
</reference>
<keyword evidence="1" id="KW-0472">Membrane</keyword>
<feature type="transmembrane region" description="Helical" evidence="1">
    <location>
        <begin position="55"/>
        <end position="73"/>
    </location>
</feature>
<sequence>MIRRRFVRRVSFANVAVAVIFYGLRGHRCSIRGARVYKGFSPFHTSSCRFHYCKCLYNVFDALLLFLSFRYIFPLAVFSRTFEKAVVFVEMARRRTPHMGAPLTYTRLYTQSHRSRFMCVQRILISSSRRVPCAVCSQRYRVLFSVYTSPA</sequence>
<dbReference type="AlphaFoldDB" id="L7LV70"/>
<keyword evidence="1" id="KW-1133">Transmembrane helix</keyword>